<dbReference type="EMBL" id="CYSC01000027">
    <property type="protein sequence ID" value="CUH71840.1"/>
    <property type="molecule type" value="Genomic_DNA"/>
</dbReference>
<proteinExistence type="predicted"/>
<reference evidence="1 3" key="2">
    <citation type="submission" date="2015-09" db="EMBL/GenBank/DDBJ databases">
        <authorList>
            <person name="Rodrigo-Torres L."/>
            <person name="Arahal D.R."/>
        </authorList>
    </citation>
    <scope>NUCLEOTIDE SEQUENCE [LARGE SCALE GENOMIC DNA]</scope>
    <source>
        <strain evidence="1 3">CECT 5118</strain>
    </source>
</reference>
<name>A0A0P1FPL4_9RHOB</name>
<dbReference type="AlphaFoldDB" id="A0A0P1FPL4"/>
<gene>
    <name evidence="1" type="ORF">TL5118_04038</name>
    <name evidence="2" type="ORF">TL5120_01632</name>
</gene>
<keyword evidence="3" id="KW-1185">Reference proteome</keyword>
<dbReference type="OrthoDB" id="7374570at2"/>
<dbReference type="RefSeq" id="WP_058243108.1">
    <property type="nucleotide sequence ID" value="NZ_CYSB01000043.1"/>
</dbReference>
<sequence>MLLQVMETRPAKVQASVLRQVSPRATDQLLEAKLMVASGHIPVVTAMDDYEDEPIPAEWCAERRQYGYNNSIGRWVAVDAKDIEALAVDYPLLFAKMLVDFERAAPARPISLIDSVAWDIGTIQLKGAKSPMPVWFARRLSDPAVWRKVGALLERRPPDEVRVILTSTPGDRLPVAASKKDIIISVTDVAKAPGKLAISPQAVGARVFPGEAQHRFPIDHSDDCGIVWYRGETLTFRGDKQRRFLEILFSAYWSKSKVLRLAAVLEEAGYGGQVNTLKKAFGRGIDKWRFVKVENGNCWIDP</sequence>
<dbReference type="Proteomes" id="UP000051887">
    <property type="component" value="Unassembled WGS sequence"/>
</dbReference>
<dbReference type="EMBL" id="CYSB01000043">
    <property type="protein sequence ID" value="CUH70063.1"/>
    <property type="molecule type" value="Genomic_DNA"/>
</dbReference>
<dbReference type="Proteomes" id="UP000051086">
    <property type="component" value="Unassembled WGS sequence"/>
</dbReference>
<evidence type="ECO:0000313" key="4">
    <source>
        <dbReference type="Proteomes" id="UP000051887"/>
    </source>
</evidence>
<evidence type="ECO:0000313" key="3">
    <source>
        <dbReference type="Proteomes" id="UP000051086"/>
    </source>
</evidence>
<organism evidence="2 4">
    <name type="scientific">Thalassovita autumnalis</name>
    <dbReference type="NCBI Taxonomy" id="2072972"/>
    <lineage>
        <taxon>Bacteria</taxon>
        <taxon>Pseudomonadati</taxon>
        <taxon>Pseudomonadota</taxon>
        <taxon>Alphaproteobacteria</taxon>
        <taxon>Rhodobacterales</taxon>
        <taxon>Roseobacteraceae</taxon>
        <taxon>Thalassovita</taxon>
    </lineage>
</organism>
<evidence type="ECO:0000313" key="1">
    <source>
        <dbReference type="EMBL" id="CUH70063.1"/>
    </source>
</evidence>
<evidence type="ECO:0000313" key="2">
    <source>
        <dbReference type="EMBL" id="CUH71840.1"/>
    </source>
</evidence>
<reference evidence="2 4" key="1">
    <citation type="submission" date="2015-09" db="EMBL/GenBank/DDBJ databases">
        <authorList>
            <consortium name="Swine Surveillance"/>
        </authorList>
    </citation>
    <scope>NUCLEOTIDE SEQUENCE [LARGE SCALE GENOMIC DNA]</scope>
    <source>
        <strain evidence="2 4">5120</strain>
    </source>
</reference>
<protein>
    <submittedName>
        <fullName evidence="2">Uncharacterized protein</fullName>
    </submittedName>
</protein>
<accession>A0A0P1FPL4</accession>